<keyword evidence="15" id="KW-0408">Iron</keyword>
<evidence type="ECO:0000256" key="3">
    <source>
        <dbReference type="ARBA" id="ARBA00004370"/>
    </source>
</evidence>
<evidence type="ECO:0000256" key="8">
    <source>
        <dbReference type="ARBA" id="ARBA00022490"/>
    </source>
</evidence>
<dbReference type="PANTHER" id="PTHR24421">
    <property type="entry name" value="NITRATE/NITRITE SENSOR PROTEIN NARX-RELATED"/>
    <property type="match status" value="1"/>
</dbReference>
<dbReference type="Pfam" id="PF00672">
    <property type="entry name" value="HAMP"/>
    <property type="match status" value="1"/>
</dbReference>
<dbReference type="SMART" id="SM00304">
    <property type="entry name" value="HAMP"/>
    <property type="match status" value="1"/>
</dbReference>
<dbReference type="CDD" id="cd06225">
    <property type="entry name" value="HAMP"/>
    <property type="match status" value="1"/>
</dbReference>
<keyword evidence="7" id="KW-0004">4Fe-4S</keyword>
<dbReference type="PROSITE" id="PS50885">
    <property type="entry name" value="HAMP"/>
    <property type="match status" value="1"/>
</dbReference>
<dbReference type="Proteomes" id="UP000182517">
    <property type="component" value="Chromosome"/>
</dbReference>
<dbReference type="RefSeq" id="WP_072284558.1">
    <property type="nucleotide sequence ID" value="NZ_CP015519.1"/>
</dbReference>
<keyword evidence="13" id="KW-0418">Kinase</keyword>
<dbReference type="SMART" id="SM00387">
    <property type="entry name" value="HATPase_c"/>
    <property type="match status" value="1"/>
</dbReference>
<dbReference type="GO" id="GO:0000155">
    <property type="term" value="F:phosphorelay sensor kinase activity"/>
    <property type="evidence" value="ECO:0007669"/>
    <property type="project" value="InterPro"/>
</dbReference>
<dbReference type="InterPro" id="IPR003660">
    <property type="entry name" value="HAMP_dom"/>
</dbReference>
<proteinExistence type="predicted"/>
<sequence>MRIALKHQILMAPAAVLLLMTLLLCFLQYTYWELSQKREQLQKTGTIILSLTQANMAAQRMFDLARQHELRVREFLIDDQQIQELLDRLEEMHAHLTLAVQRIIPLMDLEQAKVDELLKTVDQLNPRLGLDLTQFLSGMAQLQPQLAALSSVTQQMKEASQPITSKDIDKLVDRAALVSVIALGAAIPIGILLSLYFSRHILRRVQRLSDTAGSIVRGDLTPPAAPEVVRDELDDLALSINRMTEQLIRVVGTEKLLEGAEEERRRIAMDIHDQTLSDLSSILRGMQVLQKQETCRDQAEVLEVELKGTIADLRHLMDNLHPQTLDILGLGAALQSHLERYIGKGDVPEYHLYISPEVDTAGLPRLTKLTLYRIAVEAIHNVIKHARASRYEVNLDLRGDQVVLSVEDNGVGFDTQQVTLGGGRGLNNIRERSRAIGGQVAWSPSRFSTGTRFELTLAVPAAGGERA</sequence>
<dbReference type="EMBL" id="CP015519">
    <property type="protein sequence ID" value="APG28531.1"/>
    <property type="molecule type" value="Genomic_DNA"/>
</dbReference>
<name>A0A1L3GRG0_9BACT</name>
<dbReference type="GO" id="GO:0051539">
    <property type="term" value="F:4 iron, 4 sulfur cluster binding"/>
    <property type="evidence" value="ECO:0007669"/>
    <property type="project" value="UniProtKB-KW"/>
</dbReference>
<evidence type="ECO:0000256" key="9">
    <source>
        <dbReference type="ARBA" id="ARBA00022553"/>
    </source>
</evidence>
<dbReference type="GO" id="GO:0016020">
    <property type="term" value="C:membrane"/>
    <property type="evidence" value="ECO:0007669"/>
    <property type="project" value="UniProtKB-SubCell"/>
</dbReference>
<protein>
    <recommendedName>
        <fullName evidence="6">Oxygen sensor histidine kinase NreB</fullName>
        <ecNumber evidence="5">2.7.13.3</ecNumber>
    </recommendedName>
    <alternativeName>
        <fullName evidence="19">Nitrogen regulation protein B</fullName>
    </alternativeName>
</protein>
<comment type="function">
    <text evidence="18">Member of the two-component regulatory system NreB/NreC involved in the control of dissimilatory nitrate/nitrite reduction in response to oxygen. NreB functions as a direct oxygen sensor histidine kinase which is autophosphorylated, in the absence of oxygen, probably at the conserved histidine residue, and transfers its phosphate group probably to a conserved aspartate residue of NreC. NreB/NreC activates the expression of the nitrate (narGHJI) and nitrite (nir) reductase operons, as well as the putative nitrate transporter gene narT.</text>
</comment>
<keyword evidence="16" id="KW-0902">Two-component regulatory system</keyword>
<comment type="subcellular location">
    <subcellularLocation>
        <location evidence="4">Cytoplasm</location>
    </subcellularLocation>
    <subcellularLocation>
        <location evidence="3">Membrane</location>
    </subcellularLocation>
</comment>
<keyword evidence="12" id="KW-0547">Nucleotide-binding</keyword>
<keyword evidence="20" id="KW-1133">Transmembrane helix</keyword>
<dbReference type="InterPro" id="IPR004358">
    <property type="entry name" value="Sig_transdc_His_kin-like_C"/>
</dbReference>
<dbReference type="InterPro" id="IPR036890">
    <property type="entry name" value="HATPase_C_sf"/>
</dbReference>
<dbReference type="STRING" id="1842532.A7E78_12170"/>
<dbReference type="InterPro" id="IPR005467">
    <property type="entry name" value="His_kinase_dom"/>
</dbReference>
<keyword evidence="24" id="KW-1185">Reference proteome</keyword>
<dbReference type="SUPFAM" id="SSF55874">
    <property type="entry name" value="ATPase domain of HSP90 chaperone/DNA topoisomerase II/histidine kinase"/>
    <property type="match status" value="1"/>
</dbReference>
<evidence type="ECO:0000256" key="19">
    <source>
        <dbReference type="ARBA" id="ARBA00030800"/>
    </source>
</evidence>
<feature type="domain" description="Histidine kinase" evidence="21">
    <location>
        <begin position="270"/>
        <end position="461"/>
    </location>
</feature>
<dbReference type="PRINTS" id="PR00344">
    <property type="entry name" value="BCTRLSENSOR"/>
</dbReference>
<evidence type="ECO:0000256" key="5">
    <source>
        <dbReference type="ARBA" id="ARBA00012438"/>
    </source>
</evidence>
<dbReference type="PANTHER" id="PTHR24421:SF10">
    <property type="entry name" value="NITRATE_NITRITE SENSOR PROTEIN NARQ"/>
    <property type="match status" value="1"/>
</dbReference>
<accession>A0A1L3GRG0</accession>
<keyword evidence="9" id="KW-0597">Phosphoprotein</keyword>
<evidence type="ECO:0000256" key="1">
    <source>
        <dbReference type="ARBA" id="ARBA00000085"/>
    </source>
</evidence>
<dbReference type="GO" id="GO:0005524">
    <property type="term" value="F:ATP binding"/>
    <property type="evidence" value="ECO:0007669"/>
    <property type="project" value="UniProtKB-KW"/>
</dbReference>
<evidence type="ECO:0000256" key="13">
    <source>
        <dbReference type="ARBA" id="ARBA00022777"/>
    </source>
</evidence>
<dbReference type="SUPFAM" id="SSF158472">
    <property type="entry name" value="HAMP domain-like"/>
    <property type="match status" value="1"/>
</dbReference>
<keyword evidence="17" id="KW-0411">Iron-sulfur</keyword>
<dbReference type="CDD" id="cd16917">
    <property type="entry name" value="HATPase_UhpB-NarQ-NarX-like"/>
    <property type="match status" value="1"/>
</dbReference>
<dbReference type="InterPro" id="IPR011712">
    <property type="entry name" value="Sig_transdc_His_kin_sub3_dim/P"/>
</dbReference>
<gene>
    <name evidence="23" type="ORF">A7E78_12170</name>
</gene>
<feature type="transmembrane region" description="Helical" evidence="20">
    <location>
        <begin position="175"/>
        <end position="197"/>
    </location>
</feature>
<keyword evidence="8" id="KW-0963">Cytoplasm</keyword>
<dbReference type="PROSITE" id="PS50109">
    <property type="entry name" value="HIS_KIN"/>
    <property type="match status" value="1"/>
</dbReference>
<dbReference type="Gene3D" id="3.30.565.10">
    <property type="entry name" value="Histidine kinase-like ATPase, C-terminal domain"/>
    <property type="match status" value="1"/>
</dbReference>
<evidence type="ECO:0000256" key="16">
    <source>
        <dbReference type="ARBA" id="ARBA00023012"/>
    </source>
</evidence>
<keyword evidence="11" id="KW-0479">Metal-binding</keyword>
<keyword evidence="10" id="KW-0808">Transferase</keyword>
<dbReference type="AlphaFoldDB" id="A0A1L3GRG0"/>
<evidence type="ECO:0000256" key="6">
    <source>
        <dbReference type="ARBA" id="ARBA00017322"/>
    </source>
</evidence>
<evidence type="ECO:0000313" key="24">
    <source>
        <dbReference type="Proteomes" id="UP000182517"/>
    </source>
</evidence>
<evidence type="ECO:0000313" key="23">
    <source>
        <dbReference type="EMBL" id="APG28531.1"/>
    </source>
</evidence>
<evidence type="ECO:0000259" key="22">
    <source>
        <dbReference type="PROSITE" id="PS50885"/>
    </source>
</evidence>
<organism evidence="23 24">
    <name type="scientific">Syntrophotalea acetylenivorans</name>
    <dbReference type="NCBI Taxonomy" id="1842532"/>
    <lineage>
        <taxon>Bacteria</taxon>
        <taxon>Pseudomonadati</taxon>
        <taxon>Thermodesulfobacteriota</taxon>
        <taxon>Desulfuromonadia</taxon>
        <taxon>Desulfuromonadales</taxon>
        <taxon>Syntrophotaleaceae</taxon>
        <taxon>Syntrophotalea</taxon>
    </lineage>
</organism>
<keyword evidence="20" id="KW-0472">Membrane</keyword>
<comment type="catalytic activity">
    <reaction evidence="1">
        <text>ATP + protein L-histidine = ADP + protein N-phospho-L-histidine.</text>
        <dbReference type="EC" id="2.7.13.3"/>
    </reaction>
</comment>
<feature type="domain" description="HAMP" evidence="22">
    <location>
        <begin position="199"/>
        <end position="252"/>
    </location>
</feature>
<dbReference type="Pfam" id="PF07730">
    <property type="entry name" value="HisKA_3"/>
    <property type="match status" value="1"/>
</dbReference>
<keyword evidence="14" id="KW-0067">ATP-binding</keyword>
<evidence type="ECO:0000256" key="11">
    <source>
        <dbReference type="ARBA" id="ARBA00022723"/>
    </source>
</evidence>
<dbReference type="Pfam" id="PF02518">
    <property type="entry name" value="HATPase_c"/>
    <property type="match status" value="1"/>
</dbReference>
<evidence type="ECO:0000256" key="15">
    <source>
        <dbReference type="ARBA" id="ARBA00023004"/>
    </source>
</evidence>
<dbReference type="KEGG" id="pef:A7E78_12170"/>
<dbReference type="InterPro" id="IPR050482">
    <property type="entry name" value="Sensor_HK_TwoCompSys"/>
</dbReference>
<evidence type="ECO:0000256" key="18">
    <source>
        <dbReference type="ARBA" id="ARBA00024827"/>
    </source>
</evidence>
<evidence type="ECO:0000256" key="17">
    <source>
        <dbReference type="ARBA" id="ARBA00023014"/>
    </source>
</evidence>
<evidence type="ECO:0000259" key="21">
    <source>
        <dbReference type="PROSITE" id="PS50109"/>
    </source>
</evidence>
<comment type="cofactor">
    <cofactor evidence="2">
        <name>[4Fe-4S] cluster</name>
        <dbReference type="ChEBI" id="CHEBI:49883"/>
    </cofactor>
</comment>
<dbReference type="InterPro" id="IPR003594">
    <property type="entry name" value="HATPase_dom"/>
</dbReference>
<evidence type="ECO:0000256" key="20">
    <source>
        <dbReference type="SAM" id="Phobius"/>
    </source>
</evidence>
<feature type="transmembrane region" description="Helical" evidence="20">
    <location>
        <begin position="12"/>
        <end position="32"/>
    </location>
</feature>
<dbReference type="GO" id="GO:0046872">
    <property type="term" value="F:metal ion binding"/>
    <property type="evidence" value="ECO:0007669"/>
    <property type="project" value="UniProtKB-KW"/>
</dbReference>
<keyword evidence="20" id="KW-0812">Transmembrane</keyword>
<dbReference type="EC" id="2.7.13.3" evidence="5"/>
<evidence type="ECO:0000256" key="14">
    <source>
        <dbReference type="ARBA" id="ARBA00022840"/>
    </source>
</evidence>
<evidence type="ECO:0000256" key="2">
    <source>
        <dbReference type="ARBA" id="ARBA00001966"/>
    </source>
</evidence>
<dbReference type="GO" id="GO:0046983">
    <property type="term" value="F:protein dimerization activity"/>
    <property type="evidence" value="ECO:0007669"/>
    <property type="project" value="InterPro"/>
</dbReference>
<evidence type="ECO:0000256" key="10">
    <source>
        <dbReference type="ARBA" id="ARBA00022679"/>
    </source>
</evidence>
<reference evidence="23 24" key="1">
    <citation type="journal article" date="2017" name="Genome Announc.">
        <title>Complete Genome Sequences of Two Acetylene-Fermenting Pelobacter acetylenicus Strains.</title>
        <authorList>
            <person name="Sutton J.M."/>
            <person name="Baesman S.M."/>
            <person name="Fierst J.L."/>
            <person name="Poret-Peterson A.T."/>
            <person name="Oremland R.S."/>
            <person name="Dunlap D.S."/>
            <person name="Akob D.M."/>
        </authorList>
    </citation>
    <scope>NUCLEOTIDE SEQUENCE [LARGE SCALE GENOMIC DNA]</scope>
    <source>
        <strain evidence="23 24">SFB93</strain>
    </source>
</reference>
<dbReference type="GO" id="GO:0005737">
    <property type="term" value="C:cytoplasm"/>
    <property type="evidence" value="ECO:0007669"/>
    <property type="project" value="UniProtKB-SubCell"/>
</dbReference>
<evidence type="ECO:0000256" key="4">
    <source>
        <dbReference type="ARBA" id="ARBA00004496"/>
    </source>
</evidence>
<evidence type="ECO:0000256" key="7">
    <source>
        <dbReference type="ARBA" id="ARBA00022485"/>
    </source>
</evidence>
<evidence type="ECO:0000256" key="12">
    <source>
        <dbReference type="ARBA" id="ARBA00022741"/>
    </source>
</evidence>
<dbReference type="Gene3D" id="6.10.340.10">
    <property type="match status" value="1"/>
</dbReference>
<dbReference type="OrthoDB" id="5421862at2"/>